<dbReference type="PANTHER" id="PTHR23048:SF32">
    <property type="entry name" value="DYNEIN REGULATORY COMPLEX PROTEIN 8"/>
    <property type="match status" value="1"/>
</dbReference>
<feature type="domain" description="EF-hand" evidence="1">
    <location>
        <begin position="95"/>
        <end position="130"/>
    </location>
</feature>
<dbReference type="Gene3D" id="1.10.238.10">
    <property type="entry name" value="EF-hand"/>
    <property type="match status" value="1"/>
</dbReference>
<gene>
    <name evidence="2" type="ORF">HaLaN_07360</name>
</gene>
<evidence type="ECO:0000313" key="3">
    <source>
        <dbReference type="Proteomes" id="UP000485058"/>
    </source>
</evidence>
<dbReference type="InterPro" id="IPR050230">
    <property type="entry name" value="CALM/Myosin/TropC-like"/>
</dbReference>
<feature type="non-terminal residue" evidence="2">
    <location>
        <position position="1"/>
    </location>
</feature>
<dbReference type="Pfam" id="PF13499">
    <property type="entry name" value="EF-hand_7"/>
    <property type="match status" value="1"/>
</dbReference>
<keyword evidence="3" id="KW-1185">Reference proteome</keyword>
<comment type="caution">
    <text evidence="2">The sequence shown here is derived from an EMBL/GenBank/DDBJ whole genome shotgun (WGS) entry which is preliminary data.</text>
</comment>
<evidence type="ECO:0000313" key="2">
    <source>
        <dbReference type="EMBL" id="GFH11801.1"/>
    </source>
</evidence>
<organism evidence="2 3">
    <name type="scientific">Haematococcus lacustris</name>
    <name type="common">Green alga</name>
    <name type="synonym">Haematococcus pluvialis</name>
    <dbReference type="NCBI Taxonomy" id="44745"/>
    <lineage>
        <taxon>Eukaryota</taxon>
        <taxon>Viridiplantae</taxon>
        <taxon>Chlorophyta</taxon>
        <taxon>core chlorophytes</taxon>
        <taxon>Chlorophyceae</taxon>
        <taxon>CS clade</taxon>
        <taxon>Chlamydomonadales</taxon>
        <taxon>Haematococcaceae</taxon>
        <taxon>Haematococcus</taxon>
    </lineage>
</organism>
<reference evidence="2 3" key="1">
    <citation type="submission" date="2020-02" db="EMBL/GenBank/DDBJ databases">
        <title>Draft genome sequence of Haematococcus lacustris strain NIES-144.</title>
        <authorList>
            <person name="Morimoto D."/>
            <person name="Nakagawa S."/>
            <person name="Yoshida T."/>
            <person name="Sawayama S."/>
        </authorList>
    </citation>
    <scope>NUCLEOTIDE SEQUENCE [LARGE SCALE GENOMIC DNA]</scope>
    <source>
        <strain evidence="2 3">NIES-144</strain>
    </source>
</reference>
<proteinExistence type="predicted"/>
<dbReference type="GO" id="GO:0016460">
    <property type="term" value="C:myosin II complex"/>
    <property type="evidence" value="ECO:0007669"/>
    <property type="project" value="TreeGrafter"/>
</dbReference>
<dbReference type="SUPFAM" id="SSF47473">
    <property type="entry name" value="EF-hand"/>
    <property type="match status" value="1"/>
</dbReference>
<protein>
    <submittedName>
        <fullName evidence="2">EF-hand domain-containing protein</fullName>
    </submittedName>
</protein>
<dbReference type="PROSITE" id="PS50222">
    <property type="entry name" value="EF_HAND_2"/>
    <property type="match status" value="1"/>
</dbReference>
<dbReference type="InterPro" id="IPR002048">
    <property type="entry name" value="EF_hand_dom"/>
</dbReference>
<dbReference type="FunFam" id="1.10.238.10:FF:000001">
    <property type="entry name" value="Calmodulin 1"/>
    <property type="match status" value="1"/>
</dbReference>
<dbReference type="EMBL" id="BLLF01000437">
    <property type="protein sequence ID" value="GFH11801.1"/>
    <property type="molecule type" value="Genomic_DNA"/>
</dbReference>
<dbReference type="CDD" id="cd00051">
    <property type="entry name" value="EFh"/>
    <property type="match status" value="1"/>
</dbReference>
<evidence type="ECO:0000259" key="1">
    <source>
        <dbReference type="PROSITE" id="PS50222"/>
    </source>
</evidence>
<dbReference type="Proteomes" id="UP000485058">
    <property type="component" value="Unassembled WGS sequence"/>
</dbReference>
<accession>A0A699YQE0</accession>
<dbReference type="PANTHER" id="PTHR23048">
    <property type="entry name" value="MYOSIN LIGHT CHAIN 1, 3"/>
    <property type="match status" value="1"/>
</dbReference>
<dbReference type="InterPro" id="IPR011992">
    <property type="entry name" value="EF-hand-dom_pair"/>
</dbReference>
<name>A0A699YQE0_HAELA</name>
<dbReference type="GO" id="GO:0005509">
    <property type="term" value="F:calcium ion binding"/>
    <property type="evidence" value="ECO:0007669"/>
    <property type="project" value="InterPro"/>
</dbReference>
<dbReference type="AlphaFoldDB" id="A0A699YQE0"/>
<sequence length="166" mass="18559">MPPAEVVEAAKKRLREAAILFEHKEGSRMVDIKDIGTLVRSLGVNPTGMQINLLVDELATVNAEADNGAPSLLSLKTVETVLSKFLLTSGNVIRDDYHTLIRAFRAFDMEGNGFIEAEQMKLMLSSRGEPMTEEEMAKMLSYAADENGRIYYEDYAQRLCLDGRRI</sequence>